<evidence type="ECO:0000259" key="3">
    <source>
        <dbReference type="Pfam" id="PF00582"/>
    </source>
</evidence>
<comment type="subcellular location">
    <subcellularLocation>
        <location evidence="2">Cytoplasm</location>
    </subcellularLocation>
</comment>
<dbReference type="Pfam" id="PF00582">
    <property type="entry name" value="Usp"/>
    <property type="match status" value="1"/>
</dbReference>
<evidence type="ECO:0000313" key="5">
    <source>
        <dbReference type="EMBL" id="RZG44681.1"/>
    </source>
</evidence>
<keyword evidence="7" id="KW-1185">Reference proteome</keyword>
<comment type="similarity">
    <text evidence="1 2">Belongs to the universal stress protein A family.</text>
</comment>
<reference evidence="5 7" key="2">
    <citation type="submission" date="2019-02" db="EMBL/GenBank/DDBJ databases">
        <title>The Batch Genome Submission of Acinetobacter spp. strains.</title>
        <authorList>
            <person name="Qin J."/>
            <person name="Hu Y."/>
            <person name="Ye H."/>
            <person name="Wei L."/>
            <person name="Feng Y."/>
            <person name="Zong Z."/>
        </authorList>
    </citation>
    <scope>NUCLEOTIDE SEQUENCE [LARGE SCALE GENOMIC DNA]</scope>
    <source>
        <strain evidence="5 7">WCHAW060049</strain>
    </source>
</reference>
<dbReference type="AlphaFoldDB" id="A0A385C590"/>
<dbReference type="SUPFAM" id="SSF52402">
    <property type="entry name" value="Adenine nucleotide alpha hydrolases-like"/>
    <property type="match status" value="1"/>
</dbReference>
<proteinExistence type="inferred from homology"/>
<dbReference type="EMBL" id="CP033133">
    <property type="protein sequence ID" value="AYO54347.1"/>
    <property type="molecule type" value="Genomic_DNA"/>
</dbReference>
<dbReference type="PANTHER" id="PTHR46268:SF15">
    <property type="entry name" value="UNIVERSAL STRESS PROTEIN HP_0031"/>
    <property type="match status" value="1"/>
</dbReference>
<evidence type="ECO:0000313" key="6">
    <source>
        <dbReference type="Proteomes" id="UP000279962"/>
    </source>
</evidence>
<dbReference type="PANTHER" id="PTHR46268">
    <property type="entry name" value="STRESS RESPONSE PROTEIN NHAX"/>
    <property type="match status" value="1"/>
</dbReference>
<dbReference type="STRING" id="1879050.GCA_001696605_03399"/>
<evidence type="ECO:0000256" key="1">
    <source>
        <dbReference type="ARBA" id="ARBA00008791"/>
    </source>
</evidence>
<dbReference type="InterPro" id="IPR006015">
    <property type="entry name" value="Universal_stress_UspA"/>
</dbReference>
<evidence type="ECO:0000256" key="2">
    <source>
        <dbReference type="PIRNR" id="PIRNR006276"/>
    </source>
</evidence>
<dbReference type="KEGG" id="awu:BEN71_09945"/>
<dbReference type="OrthoDB" id="9792500at2"/>
<feature type="domain" description="UspA" evidence="3">
    <location>
        <begin position="3"/>
        <end position="147"/>
    </location>
</feature>
<evidence type="ECO:0000313" key="7">
    <source>
        <dbReference type="Proteomes" id="UP000293863"/>
    </source>
</evidence>
<protein>
    <recommendedName>
        <fullName evidence="2">Universal stress protein</fullName>
    </recommendedName>
</protein>
<dbReference type="Proteomes" id="UP000293863">
    <property type="component" value="Unassembled WGS sequence"/>
</dbReference>
<keyword evidence="2" id="KW-0963">Cytoplasm</keyword>
<organism evidence="5 7">
    <name type="scientific">Acinetobacter wuhouensis</name>
    <dbReference type="NCBI Taxonomy" id="1879050"/>
    <lineage>
        <taxon>Bacteria</taxon>
        <taxon>Pseudomonadati</taxon>
        <taxon>Pseudomonadota</taxon>
        <taxon>Gammaproteobacteria</taxon>
        <taxon>Moraxellales</taxon>
        <taxon>Moraxellaceae</taxon>
        <taxon>Acinetobacter</taxon>
    </lineage>
</organism>
<dbReference type="InterPro" id="IPR014729">
    <property type="entry name" value="Rossmann-like_a/b/a_fold"/>
</dbReference>
<dbReference type="EMBL" id="SGSQ01000022">
    <property type="protein sequence ID" value="RZG44681.1"/>
    <property type="molecule type" value="Genomic_DNA"/>
</dbReference>
<dbReference type="PRINTS" id="PR01438">
    <property type="entry name" value="UNVRSLSTRESS"/>
</dbReference>
<gene>
    <name evidence="4" type="ORF">CDG68_12165</name>
    <name evidence="5" type="ORF">EXU28_13850</name>
</gene>
<dbReference type="InterPro" id="IPR006016">
    <property type="entry name" value="UspA"/>
</dbReference>
<dbReference type="CDD" id="cd00293">
    <property type="entry name" value="USP-like"/>
    <property type="match status" value="1"/>
</dbReference>
<dbReference type="PIRSF" id="PIRSF006276">
    <property type="entry name" value="UspA"/>
    <property type="match status" value="1"/>
</dbReference>
<reference evidence="4 6" key="1">
    <citation type="submission" date="2018-10" db="EMBL/GenBank/DDBJ databases">
        <title>The complete genome of Acinetobacter wuhouensis strain WCHAW010062.</title>
        <authorList>
            <person name="Hu Y."/>
            <person name="Long H."/>
            <person name="Feng Y."/>
            <person name="Zong Z."/>
        </authorList>
    </citation>
    <scope>NUCLEOTIDE SEQUENCE [LARGE SCALE GENOMIC DNA]</scope>
    <source>
        <strain evidence="4 6">WCHAW010062</strain>
    </source>
</reference>
<name>A0A385C590_9GAMM</name>
<dbReference type="Gene3D" id="3.40.50.620">
    <property type="entry name" value="HUPs"/>
    <property type="match status" value="1"/>
</dbReference>
<evidence type="ECO:0000313" key="4">
    <source>
        <dbReference type="EMBL" id="AYO54347.1"/>
    </source>
</evidence>
<dbReference type="Proteomes" id="UP000279962">
    <property type="component" value="Chromosome"/>
</dbReference>
<dbReference type="RefSeq" id="WP_068975931.1">
    <property type="nucleotide sequence ID" value="NZ_CP031716.1"/>
</dbReference>
<accession>A0A385C590</accession>
<sequence length="154" mass="16623">MSYQHILLAVDDSPISYAAVEHAEKLALALNSKITVMSVIAVDPFKGVDFYKVAPAVTQYLFEAEKNALGRLKDIQETLIHHGVSTVETKVIRELPPATGILEAADELGADIIIMGSHGRTGFKKFFLGSVAQEVLAISPLPVLIIKSAQHTDS</sequence>
<dbReference type="GO" id="GO:0005737">
    <property type="term" value="C:cytoplasm"/>
    <property type="evidence" value="ECO:0007669"/>
    <property type="project" value="UniProtKB-SubCell"/>
</dbReference>